<dbReference type="EMBL" id="CAJVCH010019720">
    <property type="protein sequence ID" value="CAG7687452.1"/>
    <property type="molecule type" value="Genomic_DNA"/>
</dbReference>
<comment type="caution">
    <text evidence="1">The sequence shown here is derived from an EMBL/GenBank/DDBJ whole genome shotgun (WGS) entry which is preliminary data.</text>
</comment>
<accession>A0A8J2J3L8</accession>
<proteinExistence type="predicted"/>
<protein>
    <submittedName>
        <fullName evidence="1">Uncharacterized protein</fullName>
    </submittedName>
</protein>
<dbReference type="Proteomes" id="UP000708208">
    <property type="component" value="Unassembled WGS sequence"/>
</dbReference>
<organism evidence="1 2">
    <name type="scientific">Allacma fusca</name>
    <dbReference type="NCBI Taxonomy" id="39272"/>
    <lineage>
        <taxon>Eukaryota</taxon>
        <taxon>Metazoa</taxon>
        <taxon>Ecdysozoa</taxon>
        <taxon>Arthropoda</taxon>
        <taxon>Hexapoda</taxon>
        <taxon>Collembola</taxon>
        <taxon>Symphypleona</taxon>
        <taxon>Sminthuridae</taxon>
        <taxon>Allacma</taxon>
    </lineage>
</organism>
<keyword evidence="2" id="KW-1185">Reference proteome</keyword>
<reference evidence="1" key="1">
    <citation type="submission" date="2021-06" db="EMBL/GenBank/DDBJ databases">
        <authorList>
            <person name="Hodson N. C."/>
            <person name="Mongue J. A."/>
            <person name="Jaron S. K."/>
        </authorList>
    </citation>
    <scope>NUCLEOTIDE SEQUENCE</scope>
</reference>
<gene>
    <name evidence="1" type="ORF">AFUS01_LOCUS3294</name>
</gene>
<sequence length="131" mass="14874">MSTHPQLSTRAFDNPRLIVVPDVSTFSLELVLNSLDVGATEISVDIDPRTHDITVRDNGFGMNFTELQRFGYRSINNKGEMHNIRNYQTTPKTPAYNGIFKLCRIKPQNNPANTLSTIFYFNRTSHDLVLA</sequence>
<name>A0A8J2J3L8_9HEXA</name>
<dbReference type="Pfam" id="PF13589">
    <property type="entry name" value="HATPase_c_3"/>
    <property type="match status" value="1"/>
</dbReference>
<evidence type="ECO:0000313" key="2">
    <source>
        <dbReference type="Proteomes" id="UP000708208"/>
    </source>
</evidence>
<dbReference type="AlphaFoldDB" id="A0A8J2J3L8"/>
<evidence type="ECO:0000313" key="1">
    <source>
        <dbReference type="EMBL" id="CAG7687452.1"/>
    </source>
</evidence>
<dbReference type="OrthoDB" id="429932at2759"/>